<dbReference type="CDD" id="cd03784">
    <property type="entry name" value="GT1_Gtf-like"/>
    <property type="match status" value="1"/>
</dbReference>
<dbReference type="PANTHER" id="PTHR48050">
    <property type="entry name" value="STEROL 3-BETA-GLUCOSYLTRANSFERASE"/>
    <property type="match status" value="1"/>
</dbReference>
<feature type="domain" description="Erythromycin biosynthesis protein CIII-like C-terminal" evidence="2">
    <location>
        <begin position="338"/>
        <end position="439"/>
    </location>
</feature>
<evidence type="ECO:0000259" key="2">
    <source>
        <dbReference type="Pfam" id="PF06722"/>
    </source>
</evidence>
<comment type="caution">
    <text evidence="3">The sequence shown here is derived from an EMBL/GenBank/DDBJ whole genome shotgun (WGS) entry which is preliminary data.</text>
</comment>
<evidence type="ECO:0000313" key="3">
    <source>
        <dbReference type="EMBL" id="KAL1528314.1"/>
    </source>
</evidence>
<keyword evidence="1" id="KW-0808">Transferase</keyword>
<organism evidence="3 4">
    <name type="scientific">Prymnesium parvum</name>
    <name type="common">Toxic golden alga</name>
    <dbReference type="NCBI Taxonomy" id="97485"/>
    <lineage>
        <taxon>Eukaryota</taxon>
        <taxon>Haptista</taxon>
        <taxon>Haptophyta</taxon>
        <taxon>Prymnesiophyceae</taxon>
        <taxon>Prymnesiales</taxon>
        <taxon>Prymnesiaceae</taxon>
        <taxon>Prymnesium</taxon>
    </lineage>
</organism>
<proteinExistence type="predicted"/>
<protein>
    <recommendedName>
        <fullName evidence="2">Erythromycin biosynthesis protein CIII-like C-terminal domain-containing protein</fullName>
    </recommendedName>
</protein>
<sequence length="458" mass="49348">MGGGKLRVAILPCGSRGDFQPYCPLVGALRASAPDAIDVELWAPTKQDGTFVRTLLPDECVRSNDTLLSLTDLAGKLSSVEDAGRTGKPSHFQNAFGQAMKMFIPPVYTWVTEQIQRFKPHLLVVHPVLLPVAVQVRDMFGTPFCFAHLVPFKPTNEFAPTFLAPMGIDWPLCGLNFQLHKLIRSLLLKASIVPELQHVRTAAGLPPLTVKGLMEVFAGDEYEWIHGYSPLVAPKCADWSDKVHVTGYWIVPAEQQLQAFPASARLSAFLAAGPPPVYIGWGSMKAGTAKEMATIAVEASRAAGVRAVVLGGRANLDSAELDEENRAFAAENMLFCSESLPHEWLLPRCAAAVHHGGAGSTAASLRAGRPTIITPVIIDQFFWARRVNHLGVGHGFTKPLLRIGSSQLGEAIKRCVNSEVICARATSLADKLNSEDGPGCAAAIIYRLATECSKNANA</sequence>
<dbReference type="Proteomes" id="UP001515480">
    <property type="component" value="Unassembled WGS sequence"/>
</dbReference>
<name>A0AB34K112_PRYPA</name>
<evidence type="ECO:0000313" key="4">
    <source>
        <dbReference type="Proteomes" id="UP001515480"/>
    </source>
</evidence>
<dbReference type="Gene3D" id="3.40.50.2000">
    <property type="entry name" value="Glycogen Phosphorylase B"/>
    <property type="match status" value="2"/>
</dbReference>
<dbReference type="SUPFAM" id="SSF53756">
    <property type="entry name" value="UDP-Glycosyltransferase/glycogen phosphorylase"/>
    <property type="match status" value="1"/>
</dbReference>
<dbReference type="AlphaFoldDB" id="A0AB34K112"/>
<dbReference type="PANTHER" id="PTHR48050:SF13">
    <property type="entry name" value="STEROL 3-BETA-GLUCOSYLTRANSFERASE UGT80A2"/>
    <property type="match status" value="1"/>
</dbReference>
<dbReference type="FunFam" id="3.40.50.2000:FF:000009">
    <property type="entry name" value="Sterol 3-beta-glucosyltransferase UGT80A2"/>
    <property type="match status" value="1"/>
</dbReference>
<dbReference type="EMBL" id="JBGBPQ010000002">
    <property type="protein sequence ID" value="KAL1528314.1"/>
    <property type="molecule type" value="Genomic_DNA"/>
</dbReference>
<reference evidence="3 4" key="1">
    <citation type="journal article" date="2024" name="Science">
        <title>Giant polyketide synthase enzymes in the biosynthesis of giant marine polyether toxins.</title>
        <authorList>
            <person name="Fallon T.R."/>
            <person name="Shende V.V."/>
            <person name="Wierzbicki I.H."/>
            <person name="Pendleton A.L."/>
            <person name="Watervoot N.F."/>
            <person name="Auber R.P."/>
            <person name="Gonzalez D.J."/>
            <person name="Wisecaver J.H."/>
            <person name="Moore B.S."/>
        </authorList>
    </citation>
    <scope>NUCLEOTIDE SEQUENCE [LARGE SCALE GENOMIC DNA]</scope>
    <source>
        <strain evidence="3 4">12B1</strain>
    </source>
</reference>
<keyword evidence="4" id="KW-1185">Reference proteome</keyword>
<dbReference type="InterPro" id="IPR050426">
    <property type="entry name" value="Glycosyltransferase_28"/>
</dbReference>
<gene>
    <name evidence="3" type="ORF">AB1Y20_009669</name>
</gene>
<accession>A0AB34K112</accession>
<dbReference type="Pfam" id="PF06722">
    <property type="entry name" value="EryCIII-like_C"/>
    <property type="match status" value="1"/>
</dbReference>
<evidence type="ECO:0000256" key="1">
    <source>
        <dbReference type="ARBA" id="ARBA00022679"/>
    </source>
</evidence>
<dbReference type="InterPro" id="IPR002213">
    <property type="entry name" value="UDP_glucos_trans"/>
</dbReference>
<dbReference type="InterPro" id="IPR010610">
    <property type="entry name" value="EryCIII-like_C"/>
</dbReference>
<dbReference type="GO" id="GO:0016906">
    <property type="term" value="F:sterol 3-beta-glucosyltransferase activity"/>
    <property type="evidence" value="ECO:0007669"/>
    <property type="project" value="UniProtKB-ARBA"/>
</dbReference>